<dbReference type="Proteomes" id="UP000276603">
    <property type="component" value="Unassembled WGS sequence"/>
</dbReference>
<protein>
    <submittedName>
        <fullName evidence="5">AraC family transcriptional regulator</fullName>
    </submittedName>
</protein>
<reference evidence="5 6" key="1">
    <citation type="submission" date="2018-10" db="EMBL/GenBank/DDBJ databases">
        <title>Ulvibacterium marinum gen. nov., sp. nov., a novel marine bacterium of the family Flavobacteriaceae, isolated from a culture of the green alga Ulva prolifera.</title>
        <authorList>
            <person name="Zhang Z."/>
        </authorList>
    </citation>
    <scope>NUCLEOTIDE SEQUENCE [LARGE SCALE GENOMIC DNA]</scope>
    <source>
        <strain evidence="5 6">CCMM003</strain>
    </source>
</reference>
<dbReference type="SMART" id="SM00342">
    <property type="entry name" value="HTH_ARAC"/>
    <property type="match status" value="1"/>
</dbReference>
<dbReference type="PROSITE" id="PS01124">
    <property type="entry name" value="HTH_ARAC_FAMILY_2"/>
    <property type="match status" value="1"/>
</dbReference>
<keyword evidence="6" id="KW-1185">Reference proteome</keyword>
<dbReference type="AlphaFoldDB" id="A0A3B0C262"/>
<organism evidence="5 6">
    <name type="scientific">Ulvibacterium marinum</name>
    <dbReference type="NCBI Taxonomy" id="2419782"/>
    <lineage>
        <taxon>Bacteria</taxon>
        <taxon>Pseudomonadati</taxon>
        <taxon>Bacteroidota</taxon>
        <taxon>Flavobacteriia</taxon>
        <taxon>Flavobacteriales</taxon>
        <taxon>Flavobacteriaceae</taxon>
        <taxon>Ulvibacterium</taxon>
    </lineage>
</organism>
<dbReference type="InterPro" id="IPR018060">
    <property type="entry name" value="HTH_AraC"/>
</dbReference>
<dbReference type="Gene3D" id="1.10.10.60">
    <property type="entry name" value="Homeodomain-like"/>
    <property type="match status" value="1"/>
</dbReference>
<dbReference type="InterPro" id="IPR009057">
    <property type="entry name" value="Homeodomain-like_sf"/>
</dbReference>
<accession>A0A3B0C262</accession>
<keyword evidence="1" id="KW-0805">Transcription regulation</keyword>
<dbReference type="GO" id="GO:0003700">
    <property type="term" value="F:DNA-binding transcription factor activity"/>
    <property type="evidence" value="ECO:0007669"/>
    <property type="project" value="InterPro"/>
</dbReference>
<evidence type="ECO:0000313" key="5">
    <source>
        <dbReference type="EMBL" id="RKN78514.1"/>
    </source>
</evidence>
<evidence type="ECO:0000313" key="6">
    <source>
        <dbReference type="Proteomes" id="UP000276603"/>
    </source>
</evidence>
<dbReference type="Pfam" id="PF12833">
    <property type="entry name" value="HTH_18"/>
    <property type="match status" value="1"/>
</dbReference>
<keyword evidence="3" id="KW-0804">Transcription</keyword>
<sequence length="310" mass="36202">MFRAMQHFSTLDAYCKGIGISRPRWDSFDIRSFEENMGKVKSQMPGFKHEFYALALKLGGGGYAKSGNYTTENKKATLFFNSPYQIIQWDIAPNWEGFYIIFSEDFYRGTLSRKRITETFPFLLIDNTIPIEISESDAHLFVDLFKDMYKEHRSDKANAEEIIRHYVHIALHKVARLYDYSVDKSLVTMAQRSQDLAVFSRFKTKLDLAFHPGQHYPHALPSQVQFYAEQLNLHPNHFNAIVKRITDRSASDIIYAHVLNLAKSKLSHTDKSIKEIAFDLYYNYPNHFANFFKSRMKMTPSQFRKTLKEG</sequence>
<dbReference type="SUPFAM" id="SSF46689">
    <property type="entry name" value="Homeodomain-like"/>
    <property type="match status" value="1"/>
</dbReference>
<dbReference type="GO" id="GO:0043565">
    <property type="term" value="F:sequence-specific DNA binding"/>
    <property type="evidence" value="ECO:0007669"/>
    <property type="project" value="InterPro"/>
</dbReference>
<evidence type="ECO:0000259" key="4">
    <source>
        <dbReference type="PROSITE" id="PS01124"/>
    </source>
</evidence>
<evidence type="ECO:0000256" key="3">
    <source>
        <dbReference type="ARBA" id="ARBA00023163"/>
    </source>
</evidence>
<comment type="caution">
    <text evidence="5">The sequence shown here is derived from an EMBL/GenBank/DDBJ whole genome shotgun (WGS) entry which is preliminary data.</text>
</comment>
<feature type="domain" description="HTH araC/xylS-type" evidence="4">
    <location>
        <begin position="228"/>
        <end position="306"/>
    </location>
</feature>
<dbReference type="PANTHER" id="PTHR43280">
    <property type="entry name" value="ARAC-FAMILY TRANSCRIPTIONAL REGULATOR"/>
    <property type="match status" value="1"/>
</dbReference>
<proteinExistence type="predicted"/>
<evidence type="ECO:0000256" key="1">
    <source>
        <dbReference type="ARBA" id="ARBA00023015"/>
    </source>
</evidence>
<dbReference type="EMBL" id="RBCJ01000004">
    <property type="protein sequence ID" value="RKN78514.1"/>
    <property type="molecule type" value="Genomic_DNA"/>
</dbReference>
<evidence type="ECO:0000256" key="2">
    <source>
        <dbReference type="ARBA" id="ARBA00023125"/>
    </source>
</evidence>
<gene>
    <name evidence="5" type="ORF">D7Z94_20075</name>
</gene>
<dbReference type="PANTHER" id="PTHR43280:SF32">
    <property type="entry name" value="TRANSCRIPTIONAL REGULATORY PROTEIN"/>
    <property type="match status" value="1"/>
</dbReference>
<name>A0A3B0C262_9FLAO</name>
<keyword evidence="2" id="KW-0238">DNA-binding</keyword>